<feature type="compositionally biased region" description="Polar residues" evidence="8">
    <location>
        <begin position="599"/>
        <end position="618"/>
    </location>
</feature>
<evidence type="ECO:0000259" key="9">
    <source>
        <dbReference type="PROSITE" id="PS50157"/>
    </source>
</evidence>
<evidence type="ECO:0000313" key="10">
    <source>
        <dbReference type="EMBL" id="KAK6513954.1"/>
    </source>
</evidence>
<sequence>MPEVTVESLSSLQSSSTPPPSHPEASPHTKTHSGFTQTLGEPAYVCCSSLRCGDIFKDYSELLQHMESTGHRYFLNFLNSHNNGKMFVAQIYLEPFVDSMWGGCQDEGEVLSESPEGWDFMDCSSTSSWSPGDDANAELFGSGKSNPPDSGPAQDLSPHPNSRYGFRPDSSAGPDGDITEDKRCIRELLEKVDKTQEERLQMLMRTAEEIREENNRGLEEVMAQHSSSSDPSGSSSSSSSSSSSASSTSSSASSSSSSDSDSSSSSSSSGSDSDSDSDSDMDTSPDYHSNPEESEYDLESYGSENDSENDSEHDSGSQSEMVSSPDKSEPGIDSDNPSSTYSSGSVLTPSSSSSSLSSYSSNPRSNNQRWKFCKQLLREPDFRDSAVCKYPNCNKLFQCPLDLLLHKRMRDHLLCELCDEFFDTEELFEAHMFNYSHSARTKCPLHIKEIMSRTWQEDMESFLNPRPGTTHRNELDLPDYERQNYYCPYELCELNRGFRYIDYLADHRRLAEHWYCDSCKRFFYNKEEWEEHNTKNKQERLAARSYKEYLASMWQNAPPDQVYFYMEGSEGGDNSMNNFVSASREPPPLHSIPGLESTGELSQPTFSPLSSQSPEAGGSSVTFYGSFENNTLSSRSASVISSGVSEVSRGSTALSGTDSLEETLVDESGDEETLYDPHASYLSRVTSEYTSSDDDGSGSESSDTYTSSSPSSTSRPESPRSPHGGNEQGESSSRPPRVFKCRHCLTDFPDGGSLFMHLTTTKHFLSFEYAGLASRHAEGGIASQPSWNATPFSCIPCKMRFRSVDELEEHFLNIHARSNFAWMWRYCACGLFFERQWFDVYHHLESGSCQSGIKAGWMDRMVARRYISTEWKNSFLEMLEKGEEPGDYTTFSTASVPEIGTQGQGNGEEVTQPDDSRYPDEVPLADEAGPSSYMPDNNCEWIIDARDEDDSSTSDSSLDSASLLDYPSSSSGDYTGSNSIKSSSGMSGTDERESDPGSEQGQVNKNRTKTTRSRDDPNEAWYFVNVDDDANGTVVRIQSASDSDANEEDTDEDDNVGEIDRLVRTVKDIYVSLRDRWSEMRTSR</sequence>
<accession>A0AAN8NVU2</accession>
<dbReference type="Gene3D" id="3.30.160.60">
    <property type="entry name" value="Classic Zinc Finger"/>
    <property type="match status" value="1"/>
</dbReference>
<dbReference type="GO" id="GO:0008270">
    <property type="term" value="F:zinc ion binding"/>
    <property type="evidence" value="ECO:0007669"/>
    <property type="project" value="UniProtKB-KW"/>
</dbReference>
<keyword evidence="4 7" id="KW-0863">Zinc-finger</keyword>
<comment type="caution">
    <text evidence="10">The sequence shown here is derived from an EMBL/GenBank/DDBJ whole genome shotgun (WGS) entry which is preliminary data.</text>
</comment>
<evidence type="ECO:0000256" key="5">
    <source>
        <dbReference type="ARBA" id="ARBA00022833"/>
    </source>
</evidence>
<feature type="compositionally biased region" description="Low complexity" evidence="8">
    <location>
        <begin position="337"/>
        <end position="361"/>
    </location>
</feature>
<dbReference type="PANTHER" id="PTHR24406">
    <property type="entry name" value="TRANSCRIPTIONAL REPRESSOR CTCFL-RELATED"/>
    <property type="match status" value="1"/>
</dbReference>
<protein>
    <recommendedName>
        <fullName evidence="9">C2H2-type domain-containing protein</fullName>
    </recommendedName>
</protein>
<name>A0AAN8NVU2_9PEZI</name>
<feature type="compositionally biased region" description="Low complexity" evidence="8">
    <location>
        <begin position="7"/>
        <end position="16"/>
    </location>
</feature>
<feature type="compositionally biased region" description="Basic and acidic residues" evidence="8">
    <location>
        <begin position="194"/>
        <end position="219"/>
    </location>
</feature>
<feature type="domain" description="C2H2-type" evidence="9">
    <location>
        <begin position="792"/>
        <end position="820"/>
    </location>
</feature>
<feature type="compositionally biased region" description="Acidic residues" evidence="8">
    <location>
        <begin position="273"/>
        <end position="283"/>
    </location>
</feature>
<feature type="region of interest" description="Disordered" evidence="8">
    <location>
        <begin position="643"/>
        <end position="736"/>
    </location>
</feature>
<comment type="subcellular location">
    <subcellularLocation>
        <location evidence="1">Nucleus</location>
    </subcellularLocation>
</comment>
<evidence type="ECO:0000256" key="7">
    <source>
        <dbReference type="PROSITE-ProRule" id="PRU00042"/>
    </source>
</evidence>
<feature type="region of interest" description="Disordered" evidence="8">
    <location>
        <begin position="886"/>
        <end position="1057"/>
    </location>
</feature>
<feature type="region of interest" description="Disordered" evidence="8">
    <location>
        <begin position="194"/>
        <end position="366"/>
    </location>
</feature>
<keyword evidence="6" id="KW-0539">Nucleus</keyword>
<dbReference type="PROSITE" id="PS50157">
    <property type="entry name" value="ZINC_FINGER_C2H2_2"/>
    <property type="match status" value="1"/>
</dbReference>
<dbReference type="GO" id="GO:0005634">
    <property type="term" value="C:nucleus"/>
    <property type="evidence" value="ECO:0007669"/>
    <property type="project" value="UniProtKB-SubCell"/>
</dbReference>
<feature type="region of interest" description="Disordered" evidence="8">
    <location>
        <begin position="1"/>
        <end position="34"/>
    </location>
</feature>
<feature type="region of interest" description="Disordered" evidence="8">
    <location>
        <begin position="122"/>
        <end position="179"/>
    </location>
</feature>
<dbReference type="AlphaFoldDB" id="A0AAN8NVU2"/>
<dbReference type="InterPro" id="IPR050888">
    <property type="entry name" value="ZnF_C2H2-type_TF"/>
</dbReference>
<evidence type="ECO:0000256" key="2">
    <source>
        <dbReference type="ARBA" id="ARBA00022723"/>
    </source>
</evidence>
<reference evidence="10 11" key="1">
    <citation type="submission" date="2019-10" db="EMBL/GenBank/DDBJ databases">
        <authorList>
            <person name="Palmer J.M."/>
        </authorList>
    </citation>
    <scope>NUCLEOTIDE SEQUENCE [LARGE SCALE GENOMIC DNA]</scope>
    <source>
        <strain evidence="10 11">TWF506</strain>
    </source>
</reference>
<organism evidence="10 11">
    <name type="scientific">Arthrobotrys conoides</name>
    <dbReference type="NCBI Taxonomy" id="74498"/>
    <lineage>
        <taxon>Eukaryota</taxon>
        <taxon>Fungi</taxon>
        <taxon>Dikarya</taxon>
        <taxon>Ascomycota</taxon>
        <taxon>Pezizomycotina</taxon>
        <taxon>Orbiliomycetes</taxon>
        <taxon>Orbiliales</taxon>
        <taxon>Orbiliaceae</taxon>
        <taxon>Arthrobotrys</taxon>
    </lineage>
</organism>
<dbReference type="InterPro" id="IPR013087">
    <property type="entry name" value="Znf_C2H2_type"/>
</dbReference>
<keyword evidence="11" id="KW-1185">Reference proteome</keyword>
<keyword evidence="2" id="KW-0479">Metal-binding</keyword>
<keyword evidence="3" id="KW-0677">Repeat</keyword>
<feature type="compositionally biased region" description="Acidic residues" evidence="8">
    <location>
        <begin position="659"/>
        <end position="674"/>
    </location>
</feature>
<feature type="region of interest" description="Disordered" evidence="8">
    <location>
        <begin position="580"/>
        <end position="618"/>
    </location>
</feature>
<proteinExistence type="predicted"/>
<evidence type="ECO:0000256" key="8">
    <source>
        <dbReference type="SAM" id="MobiDB-lite"/>
    </source>
</evidence>
<dbReference type="Proteomes" id="UP001307849">
    <property type="component" value="Unassembled WGS sequence"/>
</dbReference>
<keyword evidence="5" id="KW-0862">Zinc</keyword>
<feature type="compositionally biased region" description="Low complexity" evidence="8">
    <location>
        <begin position="953"/>
        <end position="988"/>
    </location>
</feature>
<feature type="compositionally biased region" description="Low complexity" evidence="8">
    <location>
        <begin position="226"/>
        <end position="272"/>
    </location>
</feature>
<evidence type="ECO:0000256" key="1">
    <source>
        <dbReference type="ARBA" id="ARBA00004123"/>
    </source>
</evidence>
<dbReference type="PROSITE" id="PS00028">
    <property type="entry name" value="ZINC_FINGER_C2H2_1"/>
    <property type="match status" value="5"/>
</dbReference>
<evidence type="ECO:0000256" key="3">
    <source>
        <dbReference type="ARBA" id="ARBA00022737"/>
    </source>
</evidence>
<feature type="compositionally biased region" description="Acidic residues" evidence="8">
    <location>
        <begin position="1044"/>
        <end position="1057"/>
    </location>
</feature>
<dbReference type="EMBL" id="JAVHJM010000005">
    <property type="protein sequence ID" value="KAK6513954.1"/>
    <property type="molecule type" value="Genomic_DNA"/>
</dbReference>
<dbReference type="SMART" id="SM00355">
    <property type="entry name" value="ZnF_C2H2"/>
    <property type="match status" value="6"/>
</dbReference>
<evidence type="ECO:0000313" key="11">
    <source>
        <dbReference type="Proteomes" id="UP001307849"/>
    </source>
</evidence>
<evidence type="ECO:0000256" key="4">
    <source>
        <dbReference type="ARBA" id="ARBA00022771"/>
    </source>
</evidence>
<feature type="compositionally biased region" description="Low complexity" evidence="8">
    <location>
        <begin position="698"/>
        <end position="716"/>
    </location>
</feature>
<gene>
    <name evidence="10" type="ORF">TWF506_008384</name>
</gene>
<evidence type="ECO:0000256" key="6">
    <source>
        <dbReference type="ARBA" id="ARBA00023242"/>
    </source>
</evidence>